<feature type="compositionally biased region" description="Basic and acidic residues" evidence="9">
    <location>
        <begin position="1962"/>
        <end position="1977"/>
    </location>
</feature>
<dbReference type="InterPro" id="IPR002110">
    <property type="entry name" value="Ankyrin_rpt"/>
</dbReference>
<keyword evidence="5 7" id="KW-0067">ATP-binding</keyword>
<feature type="compositionally biased region" description="Polar residues" evidence="9">
    <location>
        <begin position="1978"/>
        <end position="1994"/>
    </location>
</feature>
<dbReference type="InterPro" id="IPR008271">
    <property type="entry name" value="Ser/Thr_kinase_AS"/>
</dbReference>
<evidence type="ECO:0000256" key="1">
    <source>
        <dbReference type="ARBA" id="ARBA00022527"/>
    </source>
</evidence>
<feature type="region of interest" description="Disordered" evidence="9">
    <location>
        <begin position="644"/>
        <end position="681"/>
    </location>
</feature>
<feature type="repeat" description="ANK" evidence="6">
    <location>
        <begin position="97"/>
        <end position="129"/>
    </location>
</feature>
<evidence type="ECO:0000313" key="12">
    <source>
        <dbReference type="RefSeq" id="XP_006817180.1"/>
    </source>
</evidence>
<feature type="compositionally biased region" description="Polar residues" evidence="9">
    <location>
        <begin position="1490"/>
        <end position="1501"/>
    </location>
</feature>
<feature type="region of interest" description="Disordered" evidence="9">
    <location>
        <begin position="799"/>
        <end position="853"/>
    </location>
</feature>
<feature type="compositionally biased region" description="Low complexity" evidence="9">
    <location>
        <begin position="19"/>
        <end position="34"/>
    </location>
</feature>
<feature type="compositionally biased region" description="Polar residues" evidence="9">
    <location>
        <begin position="1350"/>
        <end position="1360"/>
    </location>
</feature>
<evidence type="ECO:0000256" key="4">
    <source>
        <dbReference type="ARBA" id="ARBA00022777"/>
    </source>
</evidence>
<feature type="compositionally biased region" description="Polar residues" evidence="9">
    <location>
        <begin position="1469"/>
        <end position="1480"/>
    </location>
</feature>
<keyword evidence="4" id="KW-0418">Kinase</keyword>
<keyword evidence="1" id="KW-0723">Serine/threonine-protein kinase</keyword>
<feature type="region of interest" description="Disordered" evidence="9">
    <location>
        <begin position="1207"/>
        <end position="1228"/>
    </location>
</feature>
<dbReference type="RefSeq" id="XP_006817180.1">
    <property type="nucleotide sequence ID" value="XM_006817117.1"/>
</dbReference>
<dbReference type="InterPro" id="IPR000719">
    <property type="entry name" value="Prot_kinase_dom"/>
</dbReference>
<dbReference type="InterPro" id="IPR011009">
    <property type="entry name" value="Kinase-like_dom_sf"/>
</dbReference>
<feature type="compositionally biased region" description="Basic and acidic residues" evidence="9">
    <location>
        <begin position="1524"/>
        <end position="1536"/>
    </location>
</feature>
<feature type="compositionally biased region" description="Low complexity" evidence="9">
    <location>
        <begin position="1856"/>
        <end position="1871"/>
    </location>
</feature>
<sequence>MPNMADELLRVQTEGRPTSGSGHSRGSSASSNGSHKNKELLKSYHDLAAHLFHDGKTPDTDTQFLMAARDGNYEKVSEFLHRMSQEYINIDGKDERTGNTPIIWAAKRGHTKIVQILLKYGADITLRNYDNECALEVASNSIRHILLDSVERTGCTPRHLLQAAWQGNVKVLRRLLSESKMLDINCRNADGYTPLLLVTRDIDLFEKIGTIVKGYNPAEVVSILVRTRADVSASDLEGKTPVHFLSGSRSKISGGMVSMLLKDCPVVDSRDTRSFAPIHSASQSGQANIVVALIGRGADVNCRGFAGATPLHVSASSGHEKVATTLLEHGADILLVDDSGNTAVDVAKTKKVKSTLKEAWAEAAEAKRDSISLSPVKPPSRASMLQSFDESFILSPTPTQFTRKRMSEVIFDVDDLPHGDYPSPRNISPGKKKMIKRLSDAEKANRAEIKMMQEIENGRFTPRPNPRKLGMSRACSRCDSRNSMVITPMTSTPVIPPGSPNSPEKMPPISPFVSSGSPNKSTVRQIGDKKYRALNRSFEEDVIKSSKVRAHQRLTQKLSDPTRKSTPQYSPIPVTVLGLELDDNMQEIKLQRVIQGPKKSVYQSYSDTESSSYLRTYPQRTRRSLSNPSFTDVTEACNNYIRKGKRFSKSQSTQDSRDDSTTPSPLLSSGQPTDNPRLNIPYTIQEGKSTSVILDLGQMNVRLSTEVSFISNSMYPNSKSLLPPSPAFSQKVETVAHDPVLSFHPEDVEGEAEHSTNGVHSNGVSKNQNDQVKLAVPNHLKLSRSKSILDKTTHFNIESSRVKTDQQEPISVRSNESNSYSSSISSMSTSPSPQSSFDIADPSSPTHLKKNQMTPAATRILERPVPMSPVKKSANHTTLVKTSVVKKNDVEKNLSSSEPVINRGASSLGQGKITVNRRPSDGDNNSQRVVRRLSNSGPMVLESVHKRESLISSQTPVSNNDSSNKITQVVSSKPLTANKQTVVSKPHAQVTVVQQQALPASTAPQAKTATTPKTVHLGTNQTNVTDNNKNTSVTTVNKPSNQPTTKVSEKKDAAISREKTEPTTRLLFSRLSNKEVSKTPATQSMNTPRSAGQPSKNNEPAKQCSMGNSSRKESAGKSPSQPTNRSAGTSLASKSVANQSSVKSGGKVTVAKSANTHMQDAAKSGQKYNGAIAETKASTDKKGTLTPQDTFTPRALAQLMQSDGNLRPAGAATLDSKSGAVTSEPAKHATVVKKAETKKDVESSQTKDVLAKSKESQINKCAKNTDEKLCLKDAQTKERKSSEKENIVDNGLKVSENHHAVKAECGGAAEGMVSMLLEKQEKIPVKEQQKEAPASSKDMTATKIDMVNTQTLKMDNNASKLRNDSQSSDSKLSVKSGGVENKFASKPKTEELLRKAAETLSPCSKNSAEVTPVIYDMMESNYMQKVANEKQEQVKLKVEVPESRENSAGKRAQLALPKNVSHQRRISSAKETTPGSANRKSSAKRACAQGSAQKSNQNPKTPASAGKVRKVSANKVPPKPTSGKNREKSAKVDKPKSAKGRSKPKSAKQNPDVVTKGRKESAQIISDEDVKSTAFITGQGWQIKTGRNETDDVIINKDLMMFDSSDSDMDMQSEDITPRIINNDNVIHDKMPETFDTIKEFADSIKGTAEDQYDSMNMSINDKIIHEIRRTIGSNTSSSKSARNKKTVPVLEAPAGDGGGELTPRCGFTDESDDASSFISDASYETNPDLMKVFCIPDQNSEVSSICSDDIEGCENMEDEVKFETDWLPDEAEVNVKENAEVKVTEDKKKVKCTSSNVTEKIQKEMGKNELQNKNSEKVKNTKTASAKKPQPKVPTSTPENKVTAQKSAESRRQGTVTQQPKPVTQQPKNVVLKEKPVDEIVKKKTSESLQKKSTSEAPIKLMTENAEKKSVSKPETNNTKVERATNEEVKQKVSVIKSSAESKKTDLKDVSTKVVQKPPLPKKDGSESRPMSEKTMNKSSINEQKVVKSTTAKNEPLQDNVDELGDDDVFGSDEVLSPEQHAAKLSAMNVEKLQTLLLSQTQEGGDHSPAVKLHKPSQKDFESIDSMNSLASEFFSNSLVQSEASDLSDRTLTDTIKSETRTITSSLGKRRSAASSIRSVCSTNSHADFDDQLIHWKKGHVLGRGAYGTVSCGLTNTGQLIAVKQVELSVRDKEDAEKQYEKLQEEVDLLKTLQHENIVGFLGTCLEDNVVNIFMQFVPGGSIAQLLARFGALEEPVFCRYTKQILKGVEYLHDNSVIHRDIKGGNVMLMPNGVIKLIDFGCAKRLCINLSQSQARLLKSMRGTPYWMAPEVVMETGHGTKSDIWSIGCTVFEMATRKPPWSEMAPMAAIFAIGSGDKPKPKLPERFSQEARDFVAACMQRDQDARLTAKELQSHPFILRKREKTSLSDPADGRITERKILREGNEFKEKKS</sequence>
<dbReference type="SUPFAM" id="SSF56112">
    <property type="entry name" value="Protein kinase-like (PK-like)"/>
    <property type="match status" value="1"/>
</dbReference>
<evidence type="ECO:0000256" key="8">
    <source>
        <dbReference type="SAM" id="Coils"/>
    </source>
</evidence>
<feature type="domain" description="Protein kinase" evidence="10">
    <location>
        <begin position="2137"/>
        <end position="2399"/>
    </location>
</feature>
<dbReference type="GeneID" id="100374274"/>
<feature type="region of interest" description="Disordered" evidence="9">
    <location>
        <begin position="596"/>
        <end position="630"/>
    </location>
</feature>
<dbReference type="Gene3D" id="1.10.510.10">
    <property type="entry name" value="Transferase(Phosphotransferase) domain 1"/>
    <property type="match status" value="1"/>
</dbReference>
<feature type="compositionally biased region" description="Polar residues" evidence="9">
    <location>
        <begin position="843"/>
        <end position="853"/>
    </location>
</feature>
<evidence type="ECO:0000259" key="10">
    <source>
        <dbReference type="PROSITE" id="PS50011"/>
    </source>
</evidence>
<feature type="compositionally biased region" description="Low complexity" evidence="9">
    <location>
        <begin position="1000"/>
        <end position="1014"/>
    </location>
</feature>
<feature type="region of interest" description="Disordered" evidence="9">
    <location>
        <begin position="13"/>
        <end position="36"/>
    </location>
</feature>
<dbReference type="PANTHER" id="PTHR11584:SF369">
    <property type="entry name" value="MITOGEN-ACTIVATED PROTEIN KINASE KINASE KINASE 19-RELATED"/>
    <property type="match status" value="1"/>
</dbReference>
<feature type="compositionally biased region" description="Basic and acidic residues" evidence="9">
    <location>
        <begin position="1872"/>
        <end position="1895"/>
    </location>
</feature>
<feature type="compositionally biased region" description="Low complexity" evidence="9">
    <location>
        <begin position="811"/>
        <end position="836"/>
    </location>
</feature>
<feature type="compositionally biased region" description="Low complexity" evidence="9">
    <location>
        <begin position="1022"/>
        <end position="1037"/>
    </location>
</feature>
<dbReference type="PROSITE" id="PS50088">
    <property type="entry name" value="ANK_REPEAT"/>
    <property type="match status" value="3"/>
</dbReference>
<protein>
    <submittedName>
        <fullName evidence="12">Microtubule-associated protein futsch-like</fullName>
    </submittedName>
</protein>
<dbReference type="SUPFAM" id="SSF48403">
    <property type="entry name" value="Ankyrin repeat"/>
    <property type="match status" value="1"/>
</dbReference>
<feature type="compositionally biased region" description="Polar residues" evidence="9">
    <location>
        <begin position="1079"/>
        <end position="1109"/>
    </location>
</feature>
<evidence type="ECO:0000256" key="6">
    <source>
        <dbReference type="PROSITE-ProRule" id="PRU00023"/>
    </source>
</evidence>
<feature type="region of interest" description="Disordered" evidence="9">
    <location>
        <begin position="2402"/>
        <end position="2433"/>
    </location>
</feature>
<evidence type="ECO:0000256" key="5">
    <source>
        <dbReference type="ARBA" id="ARBA00022840"/>
    </source>
</evidence>
<feature type="repeat" description="ANK" evidence="6">
    <location>
        <begin position="306"/>
        <end position="338"/>
    </location>
</feature>
<feature type="compositionally biased region" description="Polar residues" evidence="9">
    <location>
        <begin position="601"/>
        <end position="614"/>
    </location>
</feature>
<dbReference type="InterPro" id="IPR036770">
    <property type="entry name" value="Ankyrin_rpt-contain_sf"/>
</dbReference>
<gene>
    <name evidence="12" type="primary">LOC100374274</name>
</gene>
<keyword evidence="6" id="KW-0040">ANK repeat</keyword>
<dbReference type="Pfam" id="PF12796">
    <property type="entry name" value="Ank_2"/>
    <property type="match status" value="2"/>
</dbReference>
<proteinExistence type="predicted"/>
<feature type="compositionally biased region" description="Low complexity" evidence="9">
    <location>
        <begin position="1364"/>
        <end position="1379"/>
    </location>
</feature>
<feature type="compositionally biased region" description="Basic and acidic residues" evidence="9">
    <location>
        <begin position="1047"/>
        <end position="1062"/>
    </location>
</feature>
<keyword evidence="2" id="KW-0808">Transferase</keyword>
<keyword evidence="3 7" id="KW-0547">Nucleotide-binding</keyword>
<feature type="region of interest" description="Disordered" evidence="9">
    <location>
        <begin position="1673"/>
        <end position="1704"/>
    </location>
</feature>
<keyword evidence="11" id="KW-1185">Reference proteome</keyword>
<feature type="coiled-coil region" evidence="8">
    <location>
        <begin position="2167"/>
        <end position="2197"/>
    </location>
</feature>
<dbReference type="PROSITE" id="PS00107">
    <property type="entry name" value="PROTEIN_KINASE_ATP"/>
    <property type="match status" value="1"/>
</dbReference>
<feature type="compositionally biased region" description="Basic and acidic residues" evidence="9">
    <location>
        <begin position="1921"/>
        <end position="1932"/>
    </location>
</feature>
<dbReference type="Pfam" id="PF00069">
    <property type="entry name" value="Pkinase"/>
    <property type="match status" value="1"/>
</dbReference>
<evidence type="ECO:0000256" key="3">
    <source>
        <dbReference type="ARBA" id="ARBA00022741"/>
    </source>
</evidence>
<feature type="region of interest" description="Disordered" evidence="9">
    <location>
        <begin position="1440"/>
        <end position="1565"/>
    </location>
</feature>
<dbReference type="SMART" id="SM00248">
    <property type="entry name" value="ANK"/>
    <property type="match status" value="7"/>
</dbReference>
<feature type="region of interest" description="Disordered" evidence="9">
    <location>
        <begin position="1350"/>
        <end position="1386"/>
    </location>
</feature>
<evidence type="ECO:0000313" key="11">
    <source>
        <dbReference type="Proteomes" id="UP000694865"/>
    </source>
</evidence>
<evidence type="ECO:0000256" key="9">
    <source>
        <dbReference type="SAM" id="MobiDB-lite"/>
    </source>
</evidence>
<dbReference type="PROSITE" id="PS50297">
    <property type="entry name" value="ANK_REP_REGION"/>
    <property type="match status" value="3"/>
</dbReference>
<feature type="repeat" description="ANK" evidence="6">
    <location>
        <begin position="273"/>
        <end position="305"/>
    </location>
</feature>
<dbReference type="CDD" id="cd06631">
    <property type="entry name" value="STKc_YSK4"/>
    <property type="match status" value="1"/>
</dbReference>
<dbReference type="PROSITE" id="PS00108">
    <property type="entry name" value="PROTEIN_KINASE_ST"/>
    <property type="match status" value="1"/>
</dbReference>
<feature type="compositionally biased region" description="Polar residues" evidence="9">
    <location>
        <begin position="755"/>
        <end position="771"/>
    </location>
</feature>
<dbReference type="SMART" id="SM00220">
    <property type="entry name" value="S_TKc"/>
    <property type="match status" value="1"/>
</dbReference>
<feature type="region of interest" description="Disordered" evidence="9">
    <location>
        <begin position="1000"/>
        <end position="1148"/>
    </location>
</feature>
<feature type="compositionally biased region" description="Polar residues" evidence="9">
    <location>
        <begin position="666"/>
        <end position="676"/>
    </location>
</feature>
<keyword evidence="8" id="KW-0175">Coiled coil</keyword>
<feature type="binding site" evidence="7">
    <location>
        <position position="2165"/>
    </location>
    <ligand>
        <name>ATP</name>
        <dbReference type="ChEBI" id="CHEBI:30616"/>
    </ligand>
</feature>
<accession>A0ABM0MAY9</accession>
<dbReference type="Gene3D" id="1.25.40.20">
    <property type="entry name" value="Ankyrin repeat-containing domain"/>
    <property type="match status" value="3"/>
</dbReference>
<feature type="compositionally biased region" description="Polar residues" evidence="9">
    <location>
        <begin position="1834"/>
        <end position="1848"/>
    </location>
</feature>
<organism evidence="11 12">
    <name type="scientific">Saccoglossus kowalevskii</name>
    <name type="common">Acorn worm</name>
    <dbReference type="NCBI Taxonomy" id="10224"/>
    <lineage>
        <taxon>Eukaryota</taxon>
        <taxon>Metazoa</taxon>
        <taxon>Hemichordata</taxon>
        <taxon>Enteropneusta</taxon>
        <taxon>Harrimaniidae</taxon>
        <taxon>Saccoglossus</taxon>
    </lineage>
</organism>
<dbReference type="PANTHER" id="PTHR11584">
    <property type="entry name" value="SERINE/THREONINE PROTEIN KINASE"/>
    <property type="match status" value="1"/>
</dbReference>
<dbReference type="PROSITE" id="PS50011">
    <property type="entry name" value="PROTEIN_KINASE_DOM"/>
    <property type="match status" value="1"/>
</dbReference>
<dbReference type="InterPro" id="IPR017441">
    <property type="entry name" value="Protein_kinase_ATP_BS"/>
</dbReference>
<feature type="region of interest" description="Disordered" evidence="9">
    <location>
        <begin position="749"/>
        <end position="771"/>
    </location>
</feature>
<feature type="compositionally biased region" description="Basic residues" evidence="9">
    <location>
        <begin position="1537"/>
        <end position="1546"/>
    </location>
</feature>
<evidence type="ECO:0000256" key="2">
    <source>
        <dbReference type="ARBA" id="ARBA00022679"/>
    </source>
</evidence>
<feature type="compositionally biased region" description="Basic and acidic residues" evidence="9">
    <location>
        <begin position="2412"/>
        <end position="2433"/>
    </location>
</feature>
<name>A0ABM0MAY9_SACKO</name>
<feature type="compositionally biased region" description="Basic and acidic residues" evidence="9">
    <location>
        <begin position="1941"/>
        <end position="1952"/>
    </location>
</feature>
<dbReference type="Proteomes" id="UP000694865">
    <property type="component" value="Unplaced"/>
</dbReference>
<feature type="region of interest" description="Disordered" evidence="9">
    <location>
        <begin position="1802"/>
        <end position="2002"/>
    </location>
</feature>
<reference evidence="12" key="1">
    <citation type="submission" date="2025-08" db="UniProtKB">
        <authorList>
            <consortium name="RefSeq"/>
        </authorList>
    </citation>
    <scope>IDENTIFICATION</scope>
    <source>
        <tissue evidence="12">Testes</tissue>
    </source>
</reference>
<evidence type="ECO:0000256" key="7">
    <source>
        <dbReference type="PROSITE-ProRule" id="PRU10141"/>
    </source>
</evidence>
<feature type="compositionally biased region" description="Polar residues" evidence="9">
    <location>
        <begin position="1117"/>
        <end position="1143"/>
    </location>
</feature>